<evidence type="ECO:0000313" key="3">
    <source>
        <dbReference type="Proteomes" id="UP000055024"/>
    </source>
</evidence>
<dbReference type="AlphaFoldDB" id="A0A0V1DR85"/>
<dbReference type="Proteomes" id="UP000055024">
    <property type="component" value="Unassembled WGS sequence"/>
</dbReference>
<reference evidence="2 3" key="1">
    <citation type="submission" date="2015-01" db="EMBL/GenBank/DDBJ databases">
        <title>Evolution of Trichinella species and genotypes.</title>
        <authorList>
            <person name="Korhonen P.K."/>
            <person name="Edoardo P."/>
            <person name="Giuseppe L.R."/>
            <person name="Gasser R.B."/>
        </authorList>
    </citation>
    <scope>NUCLEOTIDE SEQUENCE [LARGE SCALE GENOMIC DNA]</scope>
    <source>
        <strain evidence="2">ISS1029</strain>
    </source>
</reference>
<evidence type="ECO:0000256" key="1">
    <source>
        <dbReference type="SAM" id="MobiDB-lite"/>
    </source>
</evidence>
<sequence>LSKKKKIVPTDSEKDVSESVIEEVSDEPAVNGNANGECEMSEVISQDGPCSIPEEPSKTTE</sequence>
<feature type="region of interest" description="Disordered" evidence="1">
    <location>
        <begin position="1"/>
        <end position="35"/>
    </location>
</feature>
<protein>
    <submittedName>
        <fullName evidence="2">Uncharacterized protein</fullName>
    </submittedName>
</protein>
<evidence type="ECO:0000313" key="2">
    <source>
        <dbReference type="EMBL" id="KRY64087.1"/>
    </source>
</evidence>
<comment type="caution">
    <text evidence="2">The sequence shown here is derived from an EMBL/GenBank/DDBJ whole genome shotgun (WGS) entry which is preliminary data.</text>
</comment>
<feature type="non-terminal residue" evidence="2">
    <location>
        <position position="61"/>
    </location>
</feature>
<feature type="region of interest" description="Disordered" evidence="1">
    <location>
        <begin position="42"/>
        <end position="61"/>
    </location>
</feature>
<name>A0A0V1DR85_9BILA</name>
<gene>
    <name evidence="2" type="ORF">T11_9662</name>
</gene>
<dbReference type="EMBL" id="JYDP01008063">
    <property type="protein sequence ID" value="KRY64087.1"/>
    <property type="molecule type" value="Genomic_DNA"/>
</dbReference>
<organism evidence="2 3">
    <name type="scientific">Trichinella zimbabwensis</name>
    <dbReference type="NCBI Taxonomy" id="268475"/>
    <lineage>
        <taxon>Eukaryota</taxon>
        <taxon>Metazoa</taxon>
        <taxon>Ecdysozoa</taxon>
        <taxon>Nematoda</taxon>
        <taxon>Enoplea</taxon>
        <taxon>Dorylaimia</taxon>
        <taxon>Trichinellida</taxon>
        <taxon>Trichinellidae</taxon>
        <taxon>Trichinella</taxon>
    </lineage>
</organism>
<feature type="non-terminal residue" evidence="2">
    <location>
        <position position="1"/>
    </location>
</feature>
<accession>A0A0V1DR85</accession>
<proteinExistence type="predicted"/>
<dbReference type="OrthoDB" id="6349953at2759"/>
<keyword evidence="3" id="KW-1185">Reference proteome</keyword>